<dbReference type="GO" id="GO:0051014">
    <property type="term" value="P:actin filament severing"/>
    <property type="evidence" value="ECO:0007669"/>
    <property type="project" value="TreeGrafter"/>
</dbReference>
<dbReference type="GO" id="GO:0005737">
    <property type="term" value="C:cytoplasm"/>
    <property type="evidence" value="ECO:0007669"/>
    <property type="project" value="TreeGrafter"/>
</dbReference>
<dbReference type="Proteomes" id="UP000681967">
    <property type="component" value="Unassembled WGS sequence"/>
</dbReference>
<proteinExistence type="predicted"/>
<dbReference type="InterPro" id="IPR007122">
    <property type="entry name" value="Villin/Gelsolin"/>
</dbReference>
<evidence type="ECO:0000313" key="1">
    <source>
        <dbReference type="EMBL" id="CAF5118848.1"/>
    </source>
</evidence>
<evidence type="ECO:0008006" key="3">
    <source>
        <dbReference type="Google" id="ProtNLM"/>
    </source>
</evidence>
<dbReference type="GO" id="GO:0051015">
    <property type="term" value="F:actin filament binding"/>
    <property type="evidence" value="ECO:0007669"/>
    <property type="project" value="InterPro"/>
</dbReference>
<accession>A0A8S3FEI9</accession>
<dbReference type="GO" id="GO:0005546">
    <property type="term" value="F:phosphatidylinositol-4,5-bisphosphate binding"/>
    <property type="evidence" value="ECO:0007669"/>
    <property type="project" value="TreeGrafter"/>
</dbReference>
<protein>
    <recommendedName>
        <fullName evidence="3">Gelsolin-like domain-containing protein</fullName>
    </recommendedName>
</protein>
<dbReference type="EMBL" id="CAJOBH010243999">
    <property type="protein sequence ID" value="CAF5118848.1"/>
    <property type="molecule type" value="Genomic_DNA"/>
</dbReference>
<dbReference type="GO" id="GO:0015629">
    <property type="term" value="C:actin cytoskeleton"/>
    <property type="evidence" value="ECO:0007669"/>
    <property type="project" value="TreeGrafter"/>
</dbReference>
<comment type="caution">
    <text evidence="1">The sequence shown here is derived from an EMBL/GenBank/DDBJ whole genome shotgun (WGS) entry which is preliminary data.</text>
</comment>
<dbReference type="Gene3D" id="3.40.20.10">
    <property type="entry name" value="Severin"/>
    <property type="match status" value="2"/>
</dbReference>
<dbReference type="InterPro" id="IPR029006">
    <property type="entry name" value="ADF-H/Gelsolin-like_dom_sf"/>
</dbReference>
<reference evidence="1" key="1">
    <citation type="submission" date="2021-02" db="EMBL/GenBank/DDBJ databases">
        <authorList>
            <person name="Nowell W R."/>
        </authorList>
    </citation>
    <scope>NUCLEOTIDE SEQUENCE</scope>
</reference>
<organism evidence="1 2">
    <name type="scientific">Rotaria magnacalcarata</name>
    <dbReference type="NCBI Taxonomy" id="392030"/>
    <lineage>
        <taxon>Eukaryota</taxon>
        <taxon>Metazoa</taxon>
        <taxon>Spiralia</taxon>
        <taxon>Gnathifera</taxon>
        <taxon>Rotifera</taxon>
        <taxon>Eurotatoria</taxon>
        <taxon>Bdelloidea</taxon>
        <taxon>Philodinida</taxon>
        <taxon>Philodinidae</taxon>
        <taxon>Rotaria</taxon>
    </lineage>
</organism>
<dbReference type="PANTHER" id="PTHR11977:SF45">
    <property type="entry name" value="SUPERVILLIN"/>
    <property type="match status" value="1"/>
</dbReference>
<dbReference type="PANTHER" id="PTHR11977">
    <property type="entry name" value="VILLIN"/>
    <property type="match status" value="1"/>
</dbReference>
<sequence>IILEQVNLGRGQYWYDPIEMRGHQIQTVDVNVWHVSDNERHELSQSSYGQFYSDDVYIVRWKYKLIQIGNGSALERKPDIGRDRVVFWIWQGINASPNEKGLSALMTILFNEEKGPHAKHEDAAFLQLFDGALTIHLGKRNQMIQKNSYWRLYIFLGEIDTETHWWELNVNSANLRSRTSFLLINNHENLMLLWHGSATTDEQQMLASKSAMKLRERCPEEFHFDGEYEDIEFFEMQEGDEIE</sequence>
<dbReference type="GO" id="GO:0008154">
    <property type="term" value="P:actin polymerization or depolymerization"/>
    <property type="evidence" value="ECO:0007669"/>
    <property type="project" value="TreeGrafter"/>
</dbReference>
<name>A0A8S3FEI9_9BILA</name>
<evidence type="ECO:0000313" key="2">
    <source>
        <dbReference type="Proteomes" id="UP000681967"/>
    </source>
</evidence>
<feature type="non-terminal residue" evidence="1">
    <location>
        <position position="243"/>
    </location>
</feature>
<dbReference type="SUPFAM" id="SSF55753">
    <property type="entry name" value="Actin depolymerizing proteins"/>
    <property type="match status" value="2"/>
</dbReference>
<feature type="non-terminal residue" evidence="1">
    <location>
        <position position="1"/>
    </location>
</feature>
<dbReference type="GO" id="GO:0051016">
    <property type="term" value="P:barbed-end actin filament capping"/>
    <property type="evidence" value="ECO:0007669"/>
    <property type="project" value="TreeGrafter"/>
</dbReference>
<dbReference type="SMART" id="SM00262">
    <property type="entry name" value="GEL"/>
    <property type="match status" value="1"/>
</dbReference>
<gene>
    <name evidence="1" type="ORF">BYL167_LOCUS66764</name>
</gene>
<dbReference type="AlphaFoldDB" id="A0A8S3FEI9"/>